<evidence type="ECO:0000256" key="3">
    <source>
        <dbReference type="ARBA" id="ARBA00022764"/>
    </source>
</evidence>
<evidence type="ECO:0000256" key="2">
    <source>
        <dbReference type="ARBA" id="ARBA00022729"/>
    </source>
</evidence>
<name>A0A8J3H837_9RHOB</name>
<dbReference type="RefSeq" id="WP_028094523.1">
    <property type="nucleotide sequence ID" value="NZ_BNAP01000018.1"/>
</dbReference>
<evidence type="ECO:0000256" key="4">
    <source>
        <dbReference type="SAM" id="SignalP"/>
    </source>
</evidence>
<reference evidence="5" key="1">
    <citation type="journal article" date="2014" name="Int. J. Syst. Evol. Microbiol.">
        <title>Complete genome sequence of Corynebacterium casei LMG S-19264T (=DSM 44701T), isolated from a smear-ripened cheese.</title>
        <authorList>
            <consortium name="US DOE Joint Genome Institute (JGI-PGF)"/>
            <person name="Walter F."/>
            <person name="Albersmeier A."/>
            <person name="Kalinowski J."/>
            <person name="Ruckert C."/>
        </authorList>
    </citation>
    <scope>NUCLEOTIDE SEQUENCE</scope>
    <source>
        <strain evidence="5">CGMCC 1.7081</strain>
    </source>
</reference>
<dbReference type="NCBIfam" id="NF037995">
    <property type="entry name" value="TRAP_S1"/>
    <property type="match status" value="1"/>
</dbReference>
<keyword evidence="3" id="KW-0574">Periplasm</keyword>
<dbReference type="AlphaFoldDB" id="A0A8J3H837"/>
<feature type="signal peptide" evidence="4">
    <location>
        <begin position="1"/>
        <end position="21"/>
    </location>
</feature>
<comment type="subcellular location">
    <subcellularLocation>
        <location evidence="1">Periplasm</location>
    </subcellularLocation>
</comment>
<feature type="chain" id="PRO_5035327592" description="TRAP-type C4-dicarboxylate transport system, substrate-binding protein" evidence="4">
    <location>
        <begin position="22"/>
        <end position="329"/>
    </location>
</feature>
<proteinExistence type="predicted"/>
<keyword evidence="2 4" id="KW-0732">Signal</keyword>
<reference evidence="5" key="2">
    <citation type="submission" date="2020-09" db="EMBL/GenBank/DDBJ databases">
        <authorList>
            <person name="Sun Q."/>
            <person name="Zhou Y."/>
        </authorList>
    </citation>
    <scope>NUCLEOTIDE SEQUENCE</scope>
    <source>
        <strain evidence="5">CGMCC 1.7081</strain>
    </source>
</reference>
<evidence type="ECO:0000313" key="5">
    <source>
        <dbReference type="EMBL" id="GHG97207.1"/>
    </source>
</evidence>
<dbReference type="GO" id="GO:0055085">
    <property type="term" value="P:transmembrane transport"/>
    <property type="evidence" value="ECO:0007669"/>
    <property type="project" value="InterPro"/>
</dbReference>
<comment type="caution">
    <text evidence="5">The sequence shown here is derived from an EMBL/GenBank/DDBJ whole genome shotgun (WGS) entry which is preliminary data.</text>
</comment>
<keyword evidence="6" id="KW-1185">Reference proteome</keyword>
<gene>
    <name evidence="5" type="ORF">GCM10010961_31900</name>
</gene>
<evidence type="ECO:0000256" key="1">
    <source>
        <dbReference type="ARBA" id="ARBA00004418"/>
    </source>
</evidence>
<dbReference type="Proteomes" id="UP000611500">
    <property type="component" value="Unassembled WGS sequence"/>
</dbReference>
<sequence>MKLPFTATALAALLLASVASAQSINVALDSNPDREQSGTYRYVDNLFTKLADAGWETETFPRDTIGGEDERLDQIRAGILDLSMSNYAVATQFVEEMRALQLPYTFENPQHEFKFFTDSDYLDQVNEKLEAEGMRILAIVPTGGFLGIFNNKKEVRTVSDMEGLRMRALDPNQLEMFAMMGASGVVIPFSEVPNAIQTGIADGYVNASLVPLVFGQADLFSNFTDAKVIMSARLALASSAWWDGLSEDEQATFKAASREALAEVFDWVDASEVTHKQHLEEAGIAVYEPTKEELATFREATLPMADVLTEVPSSRIEELRSFVNEYAPK</sequence>
<dbReference type="PANTHER" id="PTHR33376">
    <property type="match status" value="1"/>
</dbReference>
<dbReference type="GO" id="GO:0042597">
    <property type="term" value="C:periplasmic space"/>
    <property type="evidence" value="ECO:0007669"/>
    <property type="project" value="UniProtKB-SubCell"/>
</dbReference>
<organism evidence="5 6">
    <name type="scientific">Pseudodonghicola xiamenensis</name>
    <dbReference type="NCBI Taxonomy" id="337702"/>
    <lineage>
        <taxon>Bacteria</taxon>
        <taxon>Pseudomonadati</taxon>
        <taxon>Pseudomonadota</taxon>
        <taxon>Alphaproteobacteria</taxon>
        <taxon>Rhodobacterales</taxon>
        <taxon>Paracoccaceae</taxon>
        <taxon>Pseudodonghicola</taxon>
    </lineage>
</organism>
<evidence type="ECO:0008006" key="7">
    <source>
        <dbReference type="Google" id="ProtNLM"/>
    </source>
</evidence>
<protein>
    <recommendedName>
        <fullName evidence="7">TRAP-type C4-dicarboxylate transport system, substrate-binding protein</fullName>
    </recommendedName>
</protein>
<dbReference type="Pfam" id="PF03480">
    <property type="entry name" value="DctP"/>
    <property type="match status" value="1"/>
</dbReference>
<accession>A0A8J3H837</accession>
<dbReference type="InterPro" id="IPR038404">
    <property type="entry name" value="TRAP_DctP_sf"/>
</dbReference>
<dbReference type="EMBL" id="BNAP01000018">
    <property type="protein sequence ID" value="GHG97207.1"/>
    <property type="molecule type" value="Genomic_DNA"/>
</dbReference>
<evidence type="ECO:0000313" key="6">
    <source>
        <dbReference type="Proteomes" id="UP000611500"/>
    </source>
</evidence>
<dbReference type="PANTHER" id="PTHR33376:SF4">
    <property type="entry name" value="SIALIC ACID-BINDING PERIPLASMIC PROTEIN SIAP"/>
    <property type="match status" value="1"/>
</dbReference>
<dbReference type="CDD" id="cd13603">
    <property type="entry name" value="PBP2_TRAP_Siap_TeaA_like"/>
    <property type="match status" value="1"/>
</dbReference>
<dbReference type="InterPro" id="IPR018389">
    <property type="entry name" value="DctP_fam"/>
</dbReference>
<dbReference type="Gene3D" id="3.40.190.170">
    <property type="entry name" value="Bacterial extracellular solute-binding protein, family 7"/>
    <property type="match status" value="1"/>
</dbReference>